<keyword evidence="7" id="KW-0648">Protein biosynthesis</keyword>
<dbReference type="Proteomes" id="UP000518266">
    <property type="component" value="Unassembled WGS sequence"/>
</dbReference>
<name>A0A7J5ZBH5_DISMA</name>
<dbReference type="GO" id="GO:0003924">
    <property type="term" value="F:GTPase activity"/>
    <property type="evidence" value="ECO:0007669"/>
    <property type="project" value="InterPro"/>
</dbReference>
<dbReference type="FunFam" id="3.90.1430.10:FF:000003">
    <property type="entry name" value="Elongation factor 2"/>
    <property type="match status" value="1"/>
</dbReference>
<comment type="caution">
    <text evidence="12">The sequence shown here is derived from an EMBL/GenBank/DDBJ whole genome shotgun (WGS) entry which is preliminary data.</text>
</comment>
<dbReference type="Gene3D" id="3.30.70.870">
    <property type="entry name" value="Elongation Factor G (Translational Gtpase), domain 3"/>
    <property type="match status" value="1"/>
</dbReference>
<dbReference type="GO" id="GO:0043022">
    <property type="term" value="F:ribosome binding"/>
    <property type="evidence" value="ECO:0007669"/>
    <property type="project" value="TreeGrafter"/>
</dbReference>
<comment type="subcellular location">
    <subcellularLocation>
        <location evidence="1">Cytoplasm</location>
    </subcellularLocation>
</comment>
<evidence type="ECO:0000256" key="7">
    <source>
        <dbReference type="ARBA" id="ARBA00022917"/>
    </source>
</evidence>
<dbReference type="SUPFAM" id="SSF54211">
    <property type="entry name" value="Ribosomal protein S5 domain 2-like"/>
    <property type="match status" value="1"/>
</dbReference>
<dbReference type="PANTHER" id="PTHR42908:SF29">
    <property type="entry name" value="ELONGATION FACTOR 2B-RELATED"/>
    <property type="match status" value="1"/>
</dbReference>
<dbReference type="PANTHER" id="PTHR42908">
    <property type="entry name" value="TRANSLATION ELONGATION FACTOR-RELATED"/>
    <property type="match status" value="1"/>
</dbReference>
<keyword evidence="8" id="KW-0342">GTP-binding</keyword>
<dbReference type="AlphaFoldDB" id="A0A7J5ZBH5"/>
<dbReference type="PROSITE" id="PS51722">
    <property type="entry name" value="G_TR_2"/>
    <property type="match status" value="1"/>
</dbReference>
<dbReference type="GO" id="GO:1990904">
    <property type="term" value="C:ribonucleoprotein complex"/>
    <property type="evidence" value="ECO:0007669"/>
    <property type="project" value="TreeGrafter"/>
</dbReference>
<keyword evidence="4" id="KW-0547">Nucleotide-binding</keyword>
<protein>
    <recommendedName>
        <fullName evidence="2">Elongation factor 2</fullName>
    </recommendedName>
</protein>
<sequence length="750" mass="83589">MDKKSNIRNMSVIAHVDHGKSTLTDSLVAISMYYELADSDLAFIKQNVDGNGFLINLIDSPGHVDFSSEVTAALRVTDGALVVVDCVSGVCVQTETVLRQAIAERIKPVLMMNKMDRALLELQLEPDALFQTFQRIVENVNVIISTYGEDESGPMGNIMIDPIVGTVGFGSGLHGWAFTLKQFAEMYVAKFTAKGSAELGPAERCKKVEDMMKKLWGDRYFDPNAGKFSKSSTGPDGQKLPRTFCQLILDPIFKVFDAIMNFKKDETAKLIEKLDVKLDSDDKEKEGKPLLKAVMRRWLPAGEALLQMITIHLPSPVTAQMVPTTDKGRFYAFGRVFSGTVSTGLKVRIMGPNFSPGKKEDLFIKPIQRTILMMGRYVEPIEDVPCGNIVGLVGVDQYLIKTGTITTYEQVLYLFPPPFIYCYCLLSAYSSYNNKTFLWLCLQAHNMRVMKFSVSPVVRVAVEAKNPADLPKLVEGLKRLAKSDPMVQCIIEENQTQWCLTERRCQKSQSRCVCPSPPTSTIFMKARPFPDGLADDIEKGEVTHRQELKARARYLTDKYEWEVSEARKIWCFGPDGSGANLLVDVTKGVQYLNEIKDSVVAGFQWASKEGALCEENMRAVRFDIHDVTLHADAIHRGGGQIIPTALPGAGGRGIYGVLNRKRGHVFEESQFIGTPMFIVKAFLPVNESFADLRSNTGGQAFPQCVFDHWQILPGDPSDPATRPFQVVAEIRKRKGLKENIPSVDNYLDKL</sequence>
<evidence type="ECO:0000256" key="1">
    <source>
        <dbReference type="ARBA" id="ARBA00004496"/>
    </source>
</evidence>
<evidence type="ECO:0000259" key="11">
    <source>
        <dbReference type="PROSITE" id="PS51722"/>
    </source>
</evidence>
<keyword evidence="5" id="KW-0251">Elongation factor</keyword>
<evidence type="ECO:0000256" key="10">
    <source>
        <dbReference type="ARBA" id="ARBA00049117"/>
    </source>
</evidence>
<dbReference type="FunFam" id="3.30.70.240:FF:000003">
    <property type="entry name" value="Translation elongation factor 2"/>
    <property type="match status" value="1"/>
</dbReference>
<comment type="catalytic activity">
    <reaction evidence="10">
        <text>GTP + H2O = GDP + phosphate + H(+)</text>
        <dbReference type="Rhea" id="RHEA:19669"/>
        <dbReference type="ChEBI" id="CHEBI:15377"/>
        <dbReference type="ChEBI" id="CHEBI:15378"/>
        <dbReference type="ChEBI" id="CHEBI:37565"/>
        <dbReference type="ChEBI" id="CHEBI:43474"/>
        <dbReference type="ChEBI" id="CHEBI:58189"/>
    </reaction>
    <physiologicalReaction direction="left-to-right" evidence="10">
        <dbReference type="Rhea" id="RHEA:19670"/>
    </physiologicalReaction>
</comment>
<dbReference type="CDD" id="cd01681">
    <property type="entry name" value="aeEF2_snRNP_like_IV"/>
    <property type="match status" value="1"/>
</dbReference>
<dbReference type="FunFam" id="2.40.30.10:FF:000010">
    <property type="entry name" value="Translation elongation factor 2"/>
    <property type="match status" value="1"/>
</dbReference>
<dbReference type="Pfam" id="PF00679">
    <property type="entry name" value="EFG_C"/>
    <property type="match status" value="1"/>
</dbReference>
<dbReference type="FunFam" id="3.30.230.10:FF:000006">
    <property type="entry name" value="Translation elongation factor 2"/>
    <property type="match status" value="1"/>
</dbReference>
<dbReference type="CDD" id="cd04096">
    <property type="entry name" value="eEF2_snRNP_like_C"/>
    <property type="match status" value="1"/>
</dbReference>
<dbReference type="Pfam" id="PF03764">
    <property type="entry name" value="EFG_IV"/>
    <property type="match status" value="1"/>
</dbReference>
<dbReference type="GO" id="GO:0005829">
    <property type="term" value="C:cytosol"/>
    <property type="evidence" value="ECO:0007669"/>
    <property type="project" value="TreeGrafter"/>
</dbReference>
<dbReference type="NCBIfam" id="TIGR00231">
    <property type="entry name" value="small_GTP"/>
    <property type="match status" value="1"/>
</dbReference>
<dbReference type="InterPro" id="IPR000795">
    <property type="entry name" value="T_Tr_GTP-bd_dom"/>
</dbReference>
<dbReference type="InterPro" id="IPR020568">
    <property type="entry name" value="Ribosomal_Su5_D2-typ_SF"/>
</dbReference>
<dbReference type="SMART" id="SM00889">
    <property type="entry name" value="EFG_IV"/>
    <property type="match status" value="1"/>
</dbReference>
<dbReference type="InterPro" id="IPR009000">
    <property type="entry name" value="Transl_B-barrel_sf"/>
</dbReference>
<dbReference type="FunFam" id="3.40.50.300:FF:000058">
    <property type="entry name" value="Translation elongation factor 2"/>
    <property type="match status" value="1"/>
</dbReference>
<keyword evidence="6" id="KW-0378">Hydrolase</keyword>
<dbReference type="Gene3D" id="3.40.50.300">
    <property type="entry name" value="P-loop containing nucleotide triphosphate hydrolases"/>
    <property type="match status" value="1"/>
</dbReference>
<dbReference type="Gene3D" id="3.90.1430.10">
    <property type="entry name" value="Yeast translation eEF2 (G' domain)"/>
    <property type="match status" value="1"/>
</dbReference>
<dbReference type="FunFam" id="3.30.70.870:FF:000002">
    <property type="entry name" value="Translation elongation factor 2"/>
    <property type="match status" value="1"/>
</dbReference>
<dbReference type="InterPro" id="IPR004161">
    <property type="entry name" value="EFTu-like_2"/>
</dbReference>
<dbReference type="GO" id="GO:0003746">
    <property type="term" value="F:translation elongation factor activity"/>
    <property type="evidence" value="ECO:0007669"/>
    <property type="project" value="UniProtKB-KW"/>
</dbReference>
<dbReference type="SMART" id="SM00838">
    <property type="entry name" value="EFG_C"/>
    <property type="match status" value="1"/>
</dbReference>
<keyword evidence="13" id="KW-1185">Reference proteome</keyword>
<dbReference type="EMBL" id="JAAKFY010000004">
    <property type="protein sequence ID" value="KAF3858409.1"/>
    <property type="molecule type" value="Genomic_DNA"/>
</dbReference>
<dbReference type="SUPFAM" id="SSF52540">
    <property type="entry name" value="P-loop containing nucleoside triphosphate hydrolases"/>
    <property type="match status" value="1"/>
</dbReference>
<evidence type="ECO:0000256" key="2">
    <source>
        <dbReference type="ARBA" id="ARBA00017891"/>
    </source>
</evidence>
<evidence type="ECO:0000256" key="3">
    <source>
        <dbReference type="ARBA" id="ARBA00022490"/>
    </source>
</evidence>
<evidence type="ECO:0000313" key="13">
    <source>
        <dbReference type="Proteomes" id="UP000518266"/>
    </source>
</evidence>
<evidence type="ECO:0000256" key="6">
    <source>
        <dbReference type="ARBA" id="ARBA00022801"/>
    </source>
</evidence>
<dbReference type="OrthoDB" id="364892at2759"/>
<dbReference type="Gene3D" id="3.30.70.240">
    <property type="match status" value="1"/>
</dbReference>
<keyword evidence="3" id="KW-0963">Cytoplasm</keyword>
<dbReference type="Pfam" id="PF03144">
    <property type="entry name" value="GTP_EFTU_D2"/>
    <property type="match status" value="1"/>
</dbReference>
<dbReference type="SUPFAM" id="SSF54980">
    <property type="entry name" value="EF-G C-terminal domain-like"/>
    <property type="match status" value="2"/>
</dbReference>
<dbReference type="Pfam" id="PF00009">
    <property type="entry name" value="GTP_EFTU"/>
    <property type="match status" value="2"/>
</dbReference>
<gene>
    <name evidence="12" type="ORF">F7725_011610</name>
</gene>
<dbReference type="InterPro" id="IPR005517">
    <property type="entry name" value="Transl_elong_EFG/EF2_IV"/>
</dbReference>
<evidence type="ECO:0000256" key="8">
    <source>
        <dbReference type="ARBA" id="ARBA00023134"/>
    </source>
</evidence>
<evidence type="ECO:0000313" key="12">
    <source>
        <dbReference type="EMBL" id="KAF3858409.1"/>
    </source>
</evidence>
<dbReference type="InterPro" id="IPR027417">
    <property type="entry name" value="P-loop_NTPase"/>
</dbReference>
<comment type="function">
    <text evidence="9">Catalyzes the GTP-dependent ribosomal translocation step during translation elongation. During this step, the ribosome changes from the pre-translocational (PRE) to the post-translocational (POST) state as the newly formed A-site-bound peptidyl-tRNA and P-site-bound deacylated tRNA move to the P and E sites, respectively. Catalyzes the coordinated movement of the two tRNA molecules, the mRNA and conformational changes in the ribosome.</text>
</comment>
<dbReference type="SUPFAM" id="SSF50447">
    <property type="entry name" value="Translation proteins"/>
    <property type="match status" value="1"/>
</dbReference>
<dbReference type="InterPro" id="IPR000640">
    <property type="entry name" value="EFG_V-like"/>
</dbReference>
<dbReference type="GO" id="GO:0005525">
    <property type="term" value="F:GTP binding"/>
    <property type="evidence" value="ECO:0007669"/>
    <property type="project" value="UniProtKB-KW"/>
</dbReference>
<dbReference type="InterPro" id="IPR014721">
    <property type="entry name" value="Ribsml_uS5_D2-typ_fold_subgr"/>
</dbReference>
<reference evidence="12 13" key="1">
    <citation type="submission" date="2020-03" db="EMBL/GenBank/DDBJ databases">
        <title>Dissostichus mawsoni Genome sequencing and assembly.</title>
        <authorList>
            <person name="Park H."/>
        </authorList>
    </citation>
    <scope>NUCLEOTIDE SEQUENCE [LARGE SCALE GENOMIC DNA]</scope>
    <source>
        <strain evidence="12">DM0001</strain>
        <tissue evidence="12">Muscle</tissue>
    </source>
</reference>
<dbReference type="InterPro" id="IPR005225">
    <property type="entry name" value="Small_GTP-bd"/>
</dbReference>
<dbReference type="Gene3D" id="3.30.230.10">
    <property type="match status" value="1"/>
</dbReference>
<evidence type="ECO:0000256" key="9">
    <source>
        <dbReference type="ARBA" id="ARBA00024731"/>
    </source>
</evidence>
<evidence type="ECO:0000256" key="5">
    <source>
        <dbReference type="ARBA" id="ARBA00022768"/>
    </source>
</evidence>
<feature type="domain" description="Tr-type G" evidence="11">
    <location>
        <begin position="5"/>
        <end position="317"/>
    </location>
</feature>
<dbReference type="Gene3D" id="2.40.30.10">
    <property type="entry name" value="Translation factors"/>
    <property type="match status" value="1"/>
</dbReference>
<proteinExistence type="predicted"/>
<accession>A0A7J5ZBH5</accession>
<organism evidence="12 13">
    <name type="scientific">Dissostichus mawsoni</name>
    <name type="common">Antarctic cod</name>
    <dbReference type="NCBI Taxonomy" id="36200"/>
    <lineage>
        <taxon>Eukaryota</taxon>
        <taxon>Metazoa</taxon>
        <taxon>Chordata</taxon>
        <taxon>Craniata</taxon>
        <taxon>Vertebrata</taxon>
        <taxon>Euteleostomi</taxon>
        <taxon>Actinopterygii</taxon>
        <taxon>Neopterygii</taxon>
        <taxon>Teleostei</taxon>
        <taxon>Neoteleostei</taxon>
        <taxon>Acanthomorphata</taxon>
        <taxon>Eupercaria</taxon>
        <taxon>Perciformes</taxon>
        <taxon>Notothenioidei</taxon>
        <taxon>Nototheniidae</taxon>
        <taxon>Dissostichus</taxon>
    </lineage>
</organism>
<evidence type="ECO:0000256" key="4">
    <source>
        <dbReference type="ARBA" id="ARBA00022741"/>
    </source>
</evidence>
<dbReference type="InterPro" id="IPR035647">
    <property type="entry name" value="EFG_III/V"/>
</dbReference>